<dbReference type="GO" id="GO:0016301">
    <property type="term" value="F:kinase activity"/>
    <property type="evidence" value="ECO:0007669"/>
    <property type="project" value="UniProtKB-KW"/>
</dbReference>
<feature type="domain" description="Phosphoribulokinase/uridine kinase" evidence="1">
    <location>
        <begin position="26"/>
        <end position="194"/>
    </location>
</feature>
<sequence>MSSRSSMLDQLVAKVTSFELARPLRIAIDGRTASGKTTFADELAQRIRIQNREIIRTSIDEFHLPKADRYARGRLSAEGYYHDGYDLPAVVAFLLRPLGPGGDRLYRTASFDLVKDQPVEQEPKLAPEDAILIVDGTFLQRPELVAEWDLVIFLESSEEVSESRGINRDRELLGGEDSARRLYAERYLPAFEQYERLCSPKVTADAIVNNDDFEFPILSIPRDSRLAVNFQ</sequence>
<dbReference type="eggNOG" id="COG0572">
    <property type="taxonomic scope" value="Bacteria"/>
</dbReference>
<keyword evidence="2" id="KW-0418">Kinase</keyword>
<dbReference type="EMBL" id="CP001016">
    <property type="protein sequence ID" value="ACB95198.1"/>
    <property type="molecule type" value="Genomic_DNA"/>
</dbReference>
<protein>
    <submittedName>
        <fullName evidence="2">Uridine kinase</fullName>
    </submittedName>
</protein>
<dbReference type="GO" id="GO:0005524">
    <property type="term" value="F:ATP binding"/>
    <property type="evidence" value="ECO:0007669"/>
    <property type="project" value="InterPro"/>
</dbReference>
<reference evidence="3" key="1">
    <citation type="submission" date="2008-03" db="EMBL/GenBank/DDBJ databases">
        <title>Complete sequence of chromosome of Beijerinckia indica subsp. indica ATCC 9039.</title>
        <authorList>
            <consortium name="US DOE Joint Genome Institute"/>
            <person name="Copeland A."/>
            <person name="Lucas S."/>
            <person name="Lapidus A."/>
            <person name="Glavina del Rio T."/>
            <person name="Dalin E."/>
            <person name="Tice H."/>
            <person name="Bruce D."/>
            <person name="Goodwin L."/>
            <person name="Pitluck S."/>
            <person name="LaButti K."/>
            <person name="Schmutz J."/>
            <person name="Larimer F."/>
            <person name="Land M."/>
            <person name="Hauser L."/>
            <person name="Kyrpides N."/>
            <person name="Mikhailova N."/>
            <person name="Dunfield P.F."/>
            <person name="Dedysh S.N."/>
            <person name="Liesack W."/>
            <person name="Saw J.H."/>
            <person name="Alam M."/>
            <person name="Chen Y."/>
            <person name="Murrell J.C."/>
            <person name="Richardson P."/>
        </authorList>
    </citation>
    <scope>NUCLEOTIDE SEQUENCE [LARGE SCALE GENOMIC DNA]</scope>
    <source>
        <strain evidence="3">ATCC 9039 / DSM 1715 / NCIMB 8712</strain>
    </source>
</reference>
<keyword evidence="2" id="KW-0808">Transferase</keyword>
<dbReference type="KEGG" id="bid:Bind_1566"/>
<accession>B2IBB4</accession>
<dbReference type="STRING" id="395963.Bind_1566"/>
<dbReference type="InterPro" id="IPR006083">
    <property type="entry name" value="PRK/URK"/>
</dbReference>
<name>B2IBB4_BEII9</name>
<gene>
    <name evidence="2" type="ordered locus">Bind_1566</name>
</gene>
<dbReference type="SUPFAM" id="SSF52540">
    <property type="entry name" value="P-loop containing nucleoside triphosphate hydrolases"/>
    <property type="match status" value="1"/>
</dbReference>
<evidence type="ECO:0000313" key="3">
    <source>
        <dbReference type="Proteomes" id="UP000001695"/>
    </source>
</evidence>
<dbReference type="HOGENOM" id="CLU_090613_0_0_5"/>
<dbReference type="Pfam" id="PF00485">
    <property type="entry name" value="PRK"/>
    <property type="match status" value="1"/>
</dbReference>
<dbReference type="AlphaFoldDB" id="B2IBB4"/>
<keyword evidence="3" id="KW-1185">Reference proteome</keyword>
<evidence type="ECO:0000313" key="2">
    <source>
        <dbReference type="EMBL" id="ACB95198.1"/>
    </source>
</evidence>
<evidence type="ECO:0000259" key="1">
    <source>
        <dbReference type="Pfam" id="PF00485"/>
    </source>
</evidence>
<proteinExistence type="predicted"/>
<organism evidence="2 3">
    <name type="scientific">Beijerinckia indica subsp. indica (strain ATCC 9039 / DSM 1715 / NCIMB 8712)</name>
    <dbReference type="NCBI Taxonomy" id="395963"/>
    <lineage>
        <taxon>Bacteria</taxon>
        <taxon>Pseudomonadati</taxon>
        <taxon>Pseudomonadota</taxon>
        <taxon>Alphaproteobacteria</taxon>
        <taxon>Hyphomicrobiales</taxon>
        <taxon>Beijerinckiaceae</taxon>
        <taxon>Beijerinckia</taxon>
    </lineage>
</organism>
<dbReference type="Proteomes" id="UP000001695">
    <property type="component" value="Chromosome"/>
</dbReference>
<dbReference type="Gene3D" id="3.40.50.300">
    <property type="entry name" value="P-loop containing nucleotide triphosphate hydrolases"/>
    <property type="match status" value="1"/>
</dbReference>
<dbReference type="InterPro" id="IPR027417">
    <property type="entry name" value="P-loop_NTPase"/>
</dbReference>
<reference evidence="2 3" key="2">
    <citation type="journal article" date="2010" name="J. Bacteriol.">
        <title>Complete genome sequence of Beijerinckia indica subsp. indica.</title>
        <authorList>
            <person name="Tamas I."/>
            <person name="Dedysh S.N."/>
            <person name="Liesack W."/>
            <person name="Stott M.B."/>
            <person name="Alam M."/>
            <person name="Murrell J.C."/>
            <person name="Dunfield P.F."/>
        </authorList>
    </citation>
    <scope>NUCLEOTIDE SEQUENCE [LARGE SCALE GENOMIC DNA]</scope>
    <source>
        <strain evidence="3">ATCC 9039 / DSM 1715 / NCIMB 8712</strain>
    </source>
</reference>